<gene>
    <name evidence="2" type="ORF">SCF082_LOCUS31004</name>
</gene>
<proteinExistence type="predicted"/>
<comment type="caution">
    <text evidence="2">The sequence shown here is derived from an EMBL/GenBank/DDBJ whole genome shotgun (WGS) entry which is preliminary data.</text>
</comment>
<evidence type="ECO:0000256" key="1">
    <source>
        <dbReference type="SAM" id="MobiDB-lite"/>
    </source>
</evidence>
<evidence type="ECO:0000313" key="3">
    <source>
        <dbReference type="Proteomes" id="UP001642464"/>
    </source>
</evidence>
<feature type="compositionally biased region" description="Low complexity" evidence="1">
    <location>
        <begin position="113"/>
        <end position="122"/>
    </location>
</feature>
<feature type="region of interest" description="Disordered" evidence="1">
    <location>
        <begin position="111"/>
        <end position="179"/>
    </location>
</feature>
<name>A0ABP0N530_9DINO</name>
<feature type="compositionally biased region" description="Basic and acidic residues" evidence="1">
    <location>
        <begin position="158"/>
        <end position="179"/>
    </location>
</feature>
<feature type="compositionally biased region" description="Basic residues" evidence="1">
    <location>
        <begin position="127"/>
        <end position="157"/>
    </location>
</feature>
<evidence type="ECO:0000313" key="2">
    <source>
        <dbReference type="EMBL" id="CAK9057994.1"/>
    </source>
</evidence>
<keyword evidence="3" id="KW-1185">Reference proteome</keyword>
<organism evidence="2 3">
    <name type="scientific">Durusdinium trenchii</name>
    <dbReference type="NCBI Taxonomy" id="1381693"/>
    <lineage>
        <taxon>Eukaryota</taxon>
        <taxon>Sar</taxon>
        <taxon>Alveolata</taxon>
        <taxon>Dinophyceae</taxon>
        <taxon>Suessiales</taxon>
        <taxon>Symbiodiniaceae</taxon>
        <taxon>Durusdinium</taxon>
    </lineage>
</organism>
<reference evidence="2 3" key="1">
    <citation type="submission" date="2024-02" db="EMBL/GenBank/DDBJ databases">
        <authorList>
            <person name="Chen Y."/>
            <person name="Shah S."/>
            <person name="Dougan E. K."/>
            <person name="Thang M."/>
            <person name="Chan C."/>
        </authorList>
    </citation>
    <scope>NUCLEOTIDE SEQUENCE [LARGE SCALE GENOMIC DNA]</scope>
</reference>
<protein>
    <submittedName>
        <fullName evidence="2">Uncharacterized protein</fullName>
    </submittedName>
</protein>
<dbReference type="EMBL" id="CAXAMM010026002">
    <property type="protein sequence ID" value="CAK9057994.1"/>
    <property type="molecule type" value="Genomic_DNA"/>
</dbReference>
<accession>A0ABP0N530</accession>
<dbReference type="Proteomes" id="UP001642464">
    <property type="component" value="Unassembled WGS sequence"/>
</dbReference>
<sequence length="199" mass="22867">MRYWRSINKSKTQNQTLYEDFLKTGGHWRKGLIWREVVKRHKGISRGVRKWLTRAQMISHFGDETTADAVITRKASLPELADEIRDHPELPGLKQYLILVEDEEVQEEEDLVTDLFSSSSESESSEKKKKKKKKGAKNKKGKNSANKKKKKKGKKGRKGEDEKTDEETKSKREARKEANKAGPINNCCICALYRSTSIS</sequence>